<dbReference type="PANTHER" id="PTHR14233">
    <property type="entry name" value="DUF914-RELATED"/>
    <property type="match status" value="1"/>
</dbReference>
<dbReference type="VEuPathDB" id="TrichDB:TVAG_397110"/>
<keyword evidence="3" id="KW-0813">Transport</keyword>
<reference evidence="8" key="2">
    <citation type="journal article" date="2007" name="Science">
        <title>Draft genome sequence of the sexually transmitted pathogen Trichomonas vaginalis.</title>
        <authorList>
            <person name="Carlton J.M."/>
            <person name="Hirt R.P."/>
            <person name="Silva J.C."/>
            <person name="Delcher A.L."/>
            <person name="Schatz M."/>
            <person name="Zhao Q."/>
            <person name="Wortman J.R."/>
            <person name="Bidwell S.L."/>
            <person name="Alsmark U.C.M."/>
            <person name="Besteiro S."/>
            <person name="Sicheritz-Ponten T."/>
            <person name="Noel C.J."/>
            <person name="Dacks J.B."/>
            <person name="Foster P.G."/>
            <person name="Simillion C."/>
            <person name="Van de Peer Y."/>
            <person name="Miranda-Saavedra D."/>
            <person name="Barton G.J."/>
            <person name="Westrop G.D."/>
            <person name="Mueller S."/>
            <person name="Dessi D."/>
            <person name="Fiori P.L."/>
            <person name="Ren Q."/>
            <person name="Paulsen I."/>
            <person name="Zhang H."/>
            <person name="Bastida-Corcuera F.D."/>
            <person name="Simoes-Barbosa A."/>
            <person name="Brown M.T."/>
            <person name="Hayes R.D."/>
            <person name="Mukherjee M."/>
            <person name="Okumura C.Y."/>
            <person name="Schneider R."/>
            <person name="Smith A.J."/>
            <person name="Vanacova S."/>
            <person name="Villalvazo M."/>
            <person name="Haas B.J."/>
            <person name="Pertea M."/>
            <person name="Feldblyum T.V."/>
            <person name="Utterback T.R."/>
            <person name="Shu C.L."/>
            <person name="Osoegawa K."/>
            <person name="de Jong P.J."/>
            <person name="Hrdy I."/>
            <person name="Horvathova L."/>
            <person name="Zubacova Z."/>
            <person name="Dolezal P."/>
            <person name="Malik S.B."/>
            <person name="Logsdon J.M. Jr."/>
            <person name="Henze K."/>
            <person name="Gupta A."/>
            <person name="Wang C.C."/>
            <person name="Dunne R.L."/>
            <person name="Upcroft J.A."/>
            <person name="Upcroft P."/>
            <person name="White O."/>
            <person name="Salzberg S.L."/>
            <person name="Tang P."/>
            <person name="Chiu C.-H."/>
            <person name="Lee Y.-S."/>
            <person name="Embley T.M."/>
            <person name="Coombs G.H."/>
            <person name="Mottram J.C."/>
            <person name="Tachezy J."/>
            <person name="Fraser-Liggett C.M."/>
            <person name="Johnson P.J."/>
        </authorList>
    </citation>
    <scope>NUCLEOTIDE SEQUENCE [LARGE SCALE GENOMIC DNA]</scope>
    <source>
        <strain evidence="8">G3</strain>
    </source>
</reference>
<keyword evidence="6 7" id="KW-0472">Membrane</keyword>
<evidence type="ECO:0000256" key="7">
    <source>
        <dbReference type="SAM" id="Phobius"/>
    </source>
</evidence>
<dbReference type="EMBL" id="DS113262">
    <property type="protein sequence ID" value="EAY14980.1"/>
    <property type="molecule type" value="Genomic_DNA"/>
</dbReference>
<evidence type="ECO:0008006" key="10">
    <source>
        <dbReference type="Google" id="ProtNLM"/>
    </source>
</evidence>
<dbReference type="PANTHER" id="PTHR14233:SF4">
    <property type="entry name" value="SOLUTE CARRIER FAMILY 35 MEMBER F2"/>
    <property type="match status" value="1"/>
</dbReference>
<evidence type="ECO:0000256" key="1">
    <source>
        <dbReference type="ARBA" id="ARBA00004141"/>
    </source>
</evidence>
<dbReference type="eggNOG" id="KOG2766">
    <property type="taxonomic scope" value="Eukaryota"/>
</dbReference>
<dbReference type="InParanoid" id="A2DX98"/>
<dbReference type="STRING" id="5722.A2DX98"/>
<feature type="transmembrane region" description="Helical" evidence="7">
    <location>
        <begin position="98"/>
        <end position="118"/>
    </location>
</feature>
<dbReference type="GO" id="GO:0022857">
    <property type="term" value="F:transmembrane transporter activity"/>
    <property type="evidence" value="ECO:0007669"/>
    <property type="project" value="InterPro"/>
</dbReference>
<dbReference type="VEuPathDB" id="TrichDB:TVAGG3_0673080"/>
<dbReference type="GO" id="GO:0016020">
    <property type="term" value="C:membrane"/>
    <property type="evidence" value="ECO:0007669"/>
    <property type="project" value="UniProtKB-SubCell"/>
</dbReference>
<evidence type="ECO:0000256" key="3">
    <source>
        <dbReference type="ARBA" id="ARBA00022448"/>
    </source>
</evidence>
<evidence type="ECO:0000256" key="5">
    <source>
        <dbReference type="ARBA" id="ARBA00022989"/>
    </source>
</evidence>
<keyword evidence="5 7" id="KW-1133">Transmembrane helix</keyword>
<accession>A2DX98</accession>
<dbReference type="InterPro" id="IPR052221">
    <property type="entry name" value="SLC35F_Transporter"/>
</dbReference>
<dbReference type="KEGG" id="tva:4772980"/>
<dbReference type="RefSeq" id="XP_001327203.1">
    <property type="nucleotide sequence ID" value="XM_001327168.1"/>
</dbReference>
<feature type="transmembrane region" description="Helical" evidence="7">
    <location>
        <begin position="217"/>
        <end position="238"/>
    </location>
</feature>
<dbReference type="SMR" id="A2DX98"/>
<evidence type="ECO:0000313" key="8">
    <source>
        <dbReference type="EMBL" id="EAY14980.1"/>
    </source>
</evidence>
<dbReference type="OrthoDB" id="429955at2759"/>
<evidence type="ECO:0000256" key="6">
    <source>
        <dbReference type="ARBA" id="ARBA00023136"/>
    </source>
</evidence>
<dbReference type="FunCoup" id="A2DX98">
    <property type="interactions" value="160"/>
</dbReference>
<reference evidence="8" key="1">
    <citation type="submission" date="2006-10" db="EMBL/GenBank/DDBJ databases">
        <authorList>
            <person name="Amadeo P."/>
            <person name="Zhao Q."/>
            <person name="Wortman J."/>
            <person name="Fraser-Liggett C."/>
            <person name="Carlton J."/>
        </authorList>
    </citation>
    <scope>NUCLEOTIDE SEQUENCE</scope>
    <source>
        <strain evidence="8">G3</strain>
    </source>
</reference>
<dbReference type="SUPFAM" id="SSF103481">
    <property type="entry name" value="Multidrug resistance efflux transporter EmrE"/>
    <property type="match status" value="2"/>
</dbReference>
<dbReference type="OMA" id="WREIFTW"/>
<feature type="transmembrane region" description="Helical" evidence="7">
    <location>
        <begin position="271"/>
        <end position="290"/>
    </location>
</feature>
<feature type="transmembrane region" description="Helical" evidence="7">
    <location>
        <begin position="245"/>
        <end position="265"/>
    </location>
</feature>
<feature type="transmembrane region" description="Helical" evidence="7">
    <location>
        <begin position="70"/>
        <end position="92"/>
    </location>
</feature>
<evidence type="ECO:0000313" key="9">
    <source>
        <dbReference type="Proteomes" id="UP000001542"/>
    </source>
</evidence>
<gene>
    <name evidence="8" type="ORF">TVAG_397110</name>
</gene>
<sequence length="323" mass="36065">MSFVERLFSNKWGACLGFQICIIFITASGAILSYKQEKYGDGLPIFSIGTGYVFAWIVLVWMWPKGKGKWWNILFVTLFIVPGDCCGCIAYSQTSLASAMLIITTVIFRAAPLAYIFFKRKINWIQFLSMLLGMGGVSMVMVAQGTKGSKLKGNLFALGASLLYSFGTMFQEKCSKEYGPILYTCRFTSLAIPFTFALSAGLERNAIKNYHWDTTAIALQVAYSVAIGTNYIVMAFILKYSDATVMNLNNLTGNFYSLAVDIFFFGRPFNWLYLLGFFCIPIAVIIFLLCESKPKKDEIPDDRPLISAYESTESALDESSAQK</sequence>
<protein>
    <recommendedName>
        <fullName evidence="10">Integral membrane protein</fullName>
    </recommendedName>
</protein>
<feature type="transmembrane region" description="Helical" evidence="7">
    <location>
        <begin position="12"/>
        <end position="31"/>
    </location>
</feature>
<dbReference type="InterPro" id="IPR009262">
    <property type="entry name" value="SLC35_F1/F2/F6"/>
</dbReference>
<dbReference type="InterPro" id="IPR037185">
    <property type="entry name" value="EmrE-like"/>
</dbReference>
<comment type="similarity">
    <text evidence="2">Belongs to the SLC35F solute transporter family.</text>
</comment>
<organism evidence="8 9">
    <name type="scientific">Trichomonas vaginalis (strain ATCC PRA-98 / G3)</name>
    <dbReference type="NCBI Taxonomy" id="412133"/>
    <lineage>
        <taxon>Eukaryota</taxon>
        <taxon>Metamonada</taxon>
        <taxon>Parabasalia</taxon>
        <taxon>Trichomonadida</taxon>
        <taxon>Trichomonadidae</taxon>
        <taxon>Trichomonas</taxon>
    </lineage>
</organism>
<name>A2DX98_TRIV3</name>
<proteinExistence type="inferred from homology"/>
<feature type="transmembrane region" description="Helical" evidence="7">
    <location>
        <begin position="43"/>
        <end position="63"/>
    </location>
</feature>
<evidence type="ECO:0000256" key="2">
    <source>
        <dbReference type="ARBA" id="ARBA00007863"/>
    </source>
</evidence>
<feature type="transmembrane region" description="Helical" evidence="7">
    <location>
        <begin position="151"/>
        <end position="169"/>
    </location>
</feature>
<evidence type="ECO:0000256" key="4">
    <source>
        <dbReference type="ARBA" id="ARBA00022692"/>
    </source>
</evidence>
<feature type="transmembrane region" description="Helical" evidence="7">
    <location>
        <begin position="125"/>
        <end position="145"/>
    </location>
</feature>
<comment type="subcellular location">
    <subcellularLocation>
        <location evidence="1">Membrane</location>
        <topology evidence="1">Multi-pass membrane protein</topology>
    </subcellularLocation>
</comment>
<feature type="transmembrane region" description="Helical" evidence="7">
    <location>
        <begin position="181"/>
        <end position="202"/>
    </location>
</feature>
<keyword evidence="9" id="KW-1185">Reference proteome</keyword>
<dbReference type="Pfam" id="PF06027">
    <property type="entry name" value="SLC35F"/>
    <property type="match status" value="1"/>
</dbReference>
<keyword evidence="4 7" id="KW-0812">Transmembrane</keyword>
<dbReference type="Proteomes" id="UP000001542">
    <property type="component" value="Unassembled WGS sequence"/>
</dbReference>
<dbReference type="AlphaFoldDB" id="A2DX98"/>